<feature type="region of interest" description="Disordered" evidence="1">
    <location>
        <begin position="106"/>
        <end position="151"/>
    </location>
</feature>
<evidence type="ECO:0000313" key="2">
    <source>
        <dbReference type="EMBL" id="EGZ27488.1"/>
    </source>
</evidence>
<gene>
    <name evidence="2" type="ORF">PHYSODRAFT_321290</name>
</gene>
<dbReference type="RefSeq" id="XP_009514763.1">
    <property type="nucleotide sequence ID" value="XM_009516468.1"/>
</dbReference>
<feature type="compositionally biased region" description="Polar residues" evidence="1">
    <location>
        <begin position="220"/>
        <end position="229"/>
    </location>
</feature>
<accession>G4YIA5</accession>
<keyword evidence="3" id="KW-1185">Reference proteome</keyword>
<proteinExistence type="predicted"/>
<dbReference type="AlphaFoldDB" id="G4YIA5"/>
<dbReference type="Proteomes" id="UP000002640">
    <property type="component" value="Unassembled WGS sequence"/>
</dbReference>
<organism evidence="2 3">
    <name type="scientific">Phytophthora sojae (strain P6497)</name>
    <name type="common">Soybean stem and root rot agent</name>
    <name type="synonym">Phytophthora megasperma f. sp. glycines</name>
    <dbReference type="NCBI Taxonomy" id="1094619"/>
    <lineage>
        <taxon>Eukaryota</taxon>
        <taxon>Sar</taxon>
        <taxon>Stramenopiles</taxon>
        <taxon>Oomycota</taxon>
        <taxon>Peronosporomycetes</taxon>
        <taxon>Peronosporales</taxon>
        <taxon>Peronosporaceae</taxon>
        <taxon>Phytophthora</taxon>
    </lineage>
</organism>
<feature type="compositionally biased region" description="Basic and acidic residues" evidence="1">
    <location>
        <begin position="1"/>
        <end position="22"/>
    </location>
</feature>
<dbReference type="InParanoid" id="G4YIA5"/>
<protein>
    <submittedName>
        <fullName evidence="2">Uncharacterized protein</fullName>
    </submittedName>
</protein>
<evidence type="ECO:0000256" key="1">
    <source>
        <dbReference type="SAM" id="MobiDB-lite"/>
    </source>
</evidence>
<reference evidence="2 3" key="1">
    <citation type="journal article" date="2006" name="Science">
        <title>Phytophthora genome sequences uncover evolutionary origins and mechanisms of pathogenesis.</title>
        <authorList>
            <person name="Tyler B.M."/>
            <person name="Tripathy S."/>
            <person name="Zhang X."/>
            <person name="Dehal P."/>
            <person name="Jiang R.H."/>
            <person name="Aerts A."/>
            <person name="Arredondo F.D."/>
            <person name="Baxter L."/>
            <person name="Bensasson D."/>
            <person name="Beynon J.L."/>
            <person name="Chapman J."/>
            <person name="Damasceno C.M."/>
            <person name="Dorrance A.E."/>
            <person name="Dou D."/>
            <person name="Dickerman A.W."/>
            <person name="Dubchak I.L."/>
            <person name="Garbelotto M."/>
            <person name="Gijzen M."/>
            <person name="Gordon S.G."/>
            <person name="Govers F."/>
            <person name="Grunwald N.J."/>
            <person name="Huang W."/>
            <person name="Ivors K.L."/>
            <person name="Jones R.W."/>
            <person name="Kamoun S."/>
            <person name="Krampis K."/>
            <person name="Lamour K.H."/>
            <person name="Lee M.K."/>
            <person name="McDonald W.H."/>
            <person name="Medina M."/>
            <person name="Meijer H.J."/>
            <person name="Nordberg E.K."/>
            <person name="Maclean D.J."/>
            <person name="Ospina-Giraldo M.D."/>
            <person name="Morris P.F."/>
            <person name="Phuntumart V."/>
            <person name="Putnam N.H."/>
            <person name="Rash S."/>
            <person name="Rose J.K."/>
            <person name="Sakihama Y."/>
            <person name="Salamov A.A."/>
            <person name="Savidor A."/>
            <person name="Scheuring C.F."/>
            <person name="Smith B.M."/>
            <person name="Sobral B.W."/>
            <person name="Terry A."/>
            <person name="Torto-Alalibo T.A."/>
            <person name="Win J."/>
            <person name="Xu Z."/>
            <person name="Zhang H."/>
            <person name="Grigoriev I.V."/>
            <person name="Rokhsar D.S."/>
            <person name="Boore J.L."/>
        </authorList>
    </citation>
    <scope>NUCLEOTIDE SEQUENCE [LARGE SCALE GENOMIC DNA]</scope>
    <source>
        <strain evidence="2 3">P6497</strain>
    </source>
</reference>
<feature type="compositionally biased region" description="Basic and acidic residues" evidence="1">
    <location>
        <begin position="266"/>
        <end position="288"/>
    </location>
</feature>
<evidence type="ECO:0000313" key="3">
    <source>
        <dbReference type="Proteomes" id="UP000002640"/>
    </source>
</evidence>
<feature type="region of interest" description="Disordered" evidence="1">
    <location>
        <begin position="249"/>
        <end position="288"/>
    </location>
</feature>
<dbReference type="GeneID" id="20644612"/>
<sequence length="288" mass="30402">MAEIGERLDALQDEGSASRDEDGGMLAGESTENVSDETEEKVDAAPRGTLADGGLDDDTSKNGEAELVVLNVTADGRVKSSVTVEVNKEAVRAGFVLAGMRVPGATKSSGADCDKGPDGAMKNAVVGNMNDKGGAKEGTGPNDMANAGGATESTIPIKTEEAALGLDAGGLPREVTSGTDTLEDCIEDAEVARLERFSTVTKANDTAESDTQGRAEEGGTPSTESTKGRASQARYGRLFTDRELELLEQGEYGLASDEPEEYDKELEERLFPRDEVEMKRRMQENAAR</sequence>
<dbReference type="KEGG" id="psoj:PHYSODRAFT_321290"/>
<feature type="compositionally biased region" description="Polar residues" evidence="1">
    <location>
        <begin position="198"/>
        <end position="210"/>
    </location>
</feature>
<name>G4YIA5_PHYSP</name>
<feature type="region of interest" description="Disordered" evidence="1">
    <location>
        <begin position="1"/>
        <end position="62"/>
    </location>
</feature>
<dbReference type="EMBL" id="JH159151">
    <property type="protein sequence ID" value="EGZ27488.1"/>
    <property type="molecule type" value="Genomic_DNA"/>
</dbReference>
<feature type="region of interest" description="Disordered" evidence="1">
    <location>
        <begin position="197"/>
        <end position="236"/>
    </location>
</feature>